<dbReference type="InterPro" id="IPR011004">
    <property type="entry name" value="Trimer_LpxA-like_sf"/>
</dbReference>
<comment type="caution">
    <text evidence="5">The sequence shown here is derived from an EMBL/GenBank/DDBJ whole genome shotgun (WGS) entry which is preliminary data.</text>
</comment>
<reference evidence="5 6" key="1">
    <citation type="submission" date="2020-03" db="EMBL/GenBank/DDBJ databases">
        <title>Two novel Motilibacter sp.</title>
        <authorList>
            <person name="Liu S."/>
        </authorList>
    </citation>
    <scope>NUCLEOTIDE SEQUENCE [LARGE SCALE GENOMIC DNA]</scope>
    <source>
        <strain evidence="5 6">E257</strain>
    </source>
</reference>
<sequence length="234" mass="24527">MLRLQRGPSLRAGAVAAARADIARYVHMLRLDGMGEGVADGGRSEVLRAIVVCPGLQATLVYRFGRAVVLSEPRTETGQALRMAGRLAHFALSRLTEMTSGIRINEHADIGPGLHIAHHGTTIIGAVTMGSNCNLTHGITLGRSGRRGEKAAPRVGDRVWIGPGAVVTGGIAIGDDVVIGANAVVTRSLEDRAVAYGIPARVHSGRGSFDQVVYPGCDEDPARLESLAKRSGTV</sequence>
<dbReference type="Proteomes" id="UP000800981">
    <property type="component" value="Unassembled WGS sequence"/>
</dbReference>
<dbReference type="InterPro" id="IPR018357">
    <property type="entry name" value="Hexapep_transf_CS"/>
</dbReference>
<keyword evidence="4" id="KW-0012">Acyltransferase</keyword>
<dbReference type="InterPro" id="IPR045304">
    <property type="entry name" value="LbH_SAT"/>
</dbReference>
<name>A0ABX0GUG6_9ACTN</name>
<dbReference type="Pfam" id="PF00132">
    <property type="entry name" value="Hexapep"/>
    <property type="match status" value="1"/>
</dbReference>
<evidence type="ECO:0000256" key="1">
    <source>
        <dbReference type="ARBA" id="ARBA00007274"/>
    </source>
</evidence>
<gene>
    <name evidence="5" type="ORF">G9H71_06670</name>
</gene>
<evidence type="ECO:0000313" key="5">
    <source>
        <dbReference type="EMBL" id="NHC13464.1"/>
    </source>
</evidence>
<dbReference type="PANTHER" id="PTHR42811">
    <property type="entry name" value="SERINE ACETYLTRANSFERASE"/>
    <property type="match status" value="1"/>
</dbReference>
<dbReference type="CDD" id="cd03354">
    <property type="entry name" value="LbH_SAT"/>
    <property type="match status" value="1"/>
</dbReference>
<protein>
    <submittedName>
        <fullName evidence="5">Serine acetyltransferase</fullName>
    </submittedName>
</protein>
<organism evidence="5 6">
    <name type="scientific">Motilibacter deserti</name>
    <dbReference type="NCBI Taxonomy" id="2714956"/>
    <lineage>
        <taxon>Bacteria</taxon>
        <taxon>Bacillati</taxon>
        <taxon>Actinomycetota</taxon>
        <taxon>Actinomycetes</taxon>
        <taxon>Motilibacterales</taxon>
        <taxon>Motilibacteraceae</taxon>
        <taxon>Motilibacter</taxon>
    </lineage>
</organism>
<keyword evidence="3" id="KW-0677">Repeat</keyword>
<proteinExistence type="inferred from homology"/>
<evidence type="ECO:0000256" key="3">
    <source>
        <dbReference type="ARBA" id="ARBA00022737"/>
    </source>
</evidence>
<dbReference type="SUPFAM" id="SSF51161">
    <property type="entry name" value="Trimeric LpxA-like enzymes"/>
    <property type="match status" value="1"/>
</dbReference>
<dbReference type="RefSeq" id="WP_166279904.1">
    <property type="nucleotide sequence ID" value="NZ_JAANNP010000002.1"/>
</dbReference>
<keyword evidence="6" id="KW-1185">Reference proteome</keyword>
<evidence type="ECO:0000256" key="2">
    <source>
        <dbReference type="ARBA" id="ARBA00022679"/>
    </source>
</evidence>
<dbReference type="EMBL" id="JAANNP010000002">
    <property type="protein sequence ID" value="NHC13464.1"/>
    <property type="molecule type" value="Genomic_DNA"/>
</dbReference>
<dbReference type="PROSITE" id="PS00101">
    <property type="entry name" value="HEXAPEP_TRANSFERASES"/>
    <property type="match status" value="1"/>
</dbReference>
<comment type="similarity">
    <text evidence="1">Belongs to the transferase hexapeptide repeat family.</text>
</comment>
<evidence type="ECO:0000256" key="4">
    <source>
        <dbReference type="ARBA" id="ARBA00023315"/>
    </source>
</evidence>
<accession>A0ABX0GUG6</accession>
<dbReference type="Gene3D" id="2.160.10.10">
    <property type="entry name" value="Hexapeptide repeat proteins"/>
    <property type="match status" value="1"/>
</dbReference>
<keyword evidence="2" id="KW-0808">Transferase</keyword>
<evidence type="ECO:0000313" key="6">
    <source>
        <dbReference type="Proteomes" id="UP000800981"/>
    </source>
</evidence>
<dbReference type="InterPro" id="IPR001451">
    <property type="entry name" value="Hexapep"/>
</dbReference>